<sequence>MHQRNRLRQFEKRAGMQFRSQFGAQWMIHDHGFHGFVLRLQLPQRGSLQQLWQNYANKRISLF</sequence>
<dbReference type="KEGG" id="bcai:K788_00036570"/>
<evidence type="ECO:0000313" key="2">
    <source>
        <dbReference type="Proteomes" id="UP000019146"/>
    </source>
</evidence>
<name>A0A0N7JVI7_9BURK</name>
<protein>
    <submittedName>
        <fullName evidence="1">Uncharacterized protein</fullName>
    </submittedName>
</protein>
<dbReference type="EMBL" id="CP012747">
    <property type="protein sequence ID" value="ALL69325.1"/>
    <property type="molecule type" value="Genomic_DNA"/>
</dbReference>
<accession>A0A0N7JVI7</accession>
<dbReference type="Proteomes" id="UP000019146">
    <property type="component" value="Chromosome 2"/>
</dbReference>
<dbReference type="AlphaFoldDB" id="A0A0N7JVI7"/>
<proteinExistence type="predicted"/>
<evidence type="ECO:0000313" key="1">
    <source>
        <dbReference type="EMBL" id="ALL69325.1"/>
    </source>
</evidence>
<organism evidence="1 2">
    <name type="scientific">Paraburkholderia caribensis MBA4</name>
    <dbReference type="NCBI Taxonomy" id="1323664"/>
    <lineage>
        <taxon>Bacteria</taxon>
        <taxon>Pseudomonadati</taxon>
        <taxon>Pseudomonadota</taxon>
        <taxon>Betaproteobacteria</taxon>
        <taxon>Burkholderiales</taxon>
        <taxon>Burkholderiaceae</taxon>
        <taxon>Paraburkholderia</taxon>
    </lineage>
</organism>
<gene>
    <name evidence="1" type="ORF">K788_00036570</name>
</gene>
<reference evidence="1 2" key="1">
    <citation type="journal article" date="2014" name="Genome Announc.">
        <title>Draft Genome Sequence of the Haloacid-Degrading Burkholderia caribensis Strain MBA4.</title>
        <authorList>
            <person name="Pan Y."/>
            <person name="Kong K.F."/>
            <person name="Tsang J.S."/>
        </authorList>
    </citation>
    <scope>NUCLEOTIDE SEQUENCE [LARGE SCALE GENOMIC DNA]</scope>
    <source>
        <strain evidence="1 2">MBA4</strain>
    </source>
</reference>